<organism evidence="1 2">
    <name type="scientific">Solanum commersonii</name>
    <name type="common">Commerson's wild potato</name>
    <name type="synonym">Commerson's nightshade</name>
    <dbReference type="NCBI Taxonomy" id="4109"/>
    <lineage>
        <taxon>Eukaryota</taxon>
        <taxon>Viridiplantae</taxon>
        <taxon>Streptophyta</taxon>
        <taxon>Embryophyta</taxon>
        <taxon>Tracheophyta</taxon>
        <taxon>Spermatophyta</taxon>
        <taxon>Magnoliopsida</taxon>
        <taxon>eudicotyledons</taxon>
        <taxon>Gunneridae</taxon>
        <taxon>Pentapetalae</taxon>
        <taxon>asterids</taxon>
        <taxon>lamiids</taxon>
        <taxon>Solanales</taxon>
        <taxon>Solanaceae</taxon>
        <taxon>Solanoideae</taxon>
        <taxon>Solaneae</taxon>
        <taxon>Solanum</taxon>
    </lineage>
</organism>
<keyword evidence="2" id="KW-1185">Reference proteome</keyword>
<reference evidence="1 2" key="1">
    <citation type="submission" date="2020-09" db="EMBL/GenBank/DDBJ databases">
        <title>De no assembly of potato wild relative species, Solanum commersonii.</title>
        <authorList>
            <person name="Cho K."/>
        </authorList>
    </citation>
    <scope>NUCLEOTIDE SEQUENCE [LARGE SCALE GENOMIC DNA]</scope>
    <source>
        <strain evidence="1">LZ3.2</strain>
        <tissue evidence="1">Leaf</tissue>
    </source>
</reference>
<protein>
    <submittedName>
        <fullName evidence="1">Uncharacterized protein</fullName>
    </submittedName>
</protein>
<dbReference type="AlphaFoldDB" id="A0A9J5YHV2"/>
<gene>
    <name evidence="1" type="ORF">H5410_029944</name>
</gene>
<dbReference type="EMBL" id="JACXVP010000006">
    <property type="protein sequence ID" value="KAG5598574.1"/>
    <property type="molecule type" value="Genomic_DNA"/>
</dbReference>
<evidence type="ECO:0000313" key="1">
    <source>
        <dbReference type="EMBL" id="KAG5598574.1"/>
    </source>
</evidence>
<evidence type="ECO:0000313" key="2">
    <source>
        <dbReference type="Proteomes" id="UP000824120"/>
    </source>
</evidence>
<name>A0A9J5YHV2_SOLCO</name>
<comment type="caution">
    <text evidence="1">The sequence shown here is derived from an EMBL/GenBank/DDBJ whole genome shotgun (WGS) entry which is preliminary data.</text>
</comment>
<sequence length="58" mass="6532">MAGKEQLKMKTTSGMYFVRLQQLPELDGSFSVSLNGLLLVLNDYLVLKIIRFVLQLGT</sequence>
<accession>A0A9J5YHV2</accession>
<dbReference type="Proteomes" id="UP000824120">
    <property type="component" value="Chromosome 6"/>
</dbReference>
<proteinExistence type="predicted"/>